<keyword evidence="1" id="KW-1133">Transmembrane helix</keyword>
<reference evidence="3" key="1">
    <citation type="journal article" date="2020" name="Nature">
        <title>Giant virus diversity and host interactions through global metagenomics.</title>
        <authorList>
            <person name="Schulz F."/>
            <person name="Roux S."/>
            <person name="Paez-Espino D."/>
            <person name="Jungbluth S."/>
            <person name="Walsh D.A."/>
            <person name="Denef V.J."/>
            <person name="McMahon K.D."/>
            <person name="Konstantinidis K.T."/>
            <person name="Eloe-Fadrosh E.A."/>
            <person name="Kyrpides N.C."/>
            <person name="Woyke T."/>
        </authorList>
    </citation>
    <scope>NUCLEOTIDE SEQUENCE</scope>
    <source>
        <strain evidence="3">GVMAG-M-3300023174-60</strain>
    </source>
</reference>
<dbReference type="PANTHER" id="PTHR14969:SF13">
    <property type="entry name" value="AT30094P"/>
    <property type="match status" value="1"/>
</dbReference>
<dbReference type="InterPro" id="IPR000326">
    <property type="entry name" value="PAP2/HPO"/>
</dbReference>
<evidence type="ECO:0000313" key="3">
    <source>
        <dbReference type="EMBL" id="QHT20331.1"/>
    </source>
</evidence>
<dbReference type="Gene3D" id="1.20.144.10">
    <property type="entry name" value="Phosphatidic acid phosphatase type 2/haloperoxidase"/>
    <property type="match status" value="1"/>
</dbReference>
<dbReference type="SUPFAM" id="SSF48317">
    <property type="entry name" value="Acid phosphatase/Vanadium-dependent haloperoxidase"/>
    <property type="match status" value="1"/>
</dbReference>
<evidence type="ECO:0000256" key="1">
    <source>
        <dbReference type="SAM" id="Phobius"/>
    </source>
</evidence>
<dbReference type="CDD" id="cd01610">
    <property type="entry name" value="PAP2_like"/>
    <property type="match status" value="1"/>
</dbReference>
<dbReference type="PANTHER" id="PTHR14969">
    <property type="entry name" value="SPHINGOSINE-1-PHOSPHATE PHOSPHOHYDROLASE"/>
    <property type="match status" value="1"/>
</dbReference>
<protein>
    <recommendedName>
        <fullName evidence="2">Phosphatidic acid phosphatase type 2/haloperoxidase domain-containing protein</fullName>
    </recommendedName>
</protein>
<dbReference type="AlphaFoldDB" id="A0A6C0DV55"/>
<feature type="transmembrane region" description="Helical" evidence="1">
    <location>
        <begin position="127"/>
        <end position="145"/>
    </location>
</feature>
<organism evidence="3">
    <name type="scientific">viral metagenome</name>
    <dbReference type="NCBI Taxonomy" id="1070528"/>
    <lineage>
        <taxon>unclassified sequences</taxon>
        <taxon>metagenomes</taxon>
        <taxon>organismal metagenomes</taxon>
    </lineage>
</organism>
<keyword evidence="1" id="KW-0472">Membrane</keyword>
<dbReference type="InterPro" id="IPR036938">
    <property type="entry name" value="PAP2/HPO_sf"/>
</dbReference>
<feature type="transmembrane region" description="Helical" evidence="1">
    <location>
        <begin position="6"/>
        <end position="24"/>
    </location>
</feature>
<dbReference type="EMBL" id="MN739677">
    <property type="protein sequence ID" value="QHT20331.1"/>
    <property type="molecule type" value="Genomic_DNA"/>
</dbReference>
<keyword evidence="1" id="KW-0812">Transmembrane</keyword>
<feature type="domain" description="Phosphatidic acid phosphatase type 2/haloperoxidase" evidence="2">
    <location>
        <begin position="31"/>
        <end position="147"/>
    </location>
</feature>
<proteinExistence type="predicted"/>
<sequence length="148" mass="16393">MNVLDTISMSVISLYIIPFLLYIFTGNYIHLKAFLGIIGTTIISETIKYFFIGEASPRPQGARDCNLMCNDGNQSGQPGMPSSHSSEVAFFSGFYYQQTTNPIIRSLLVGYSGLVMISRYIKRCHTINQIVAGGLLGLSLSWIVVRQL</sequence>
<dbReference type="Pfam" id="PF01569">
    <property type="entry name" value="PAP2"/>
    <property type="match status" value="1"/>
</dbReference>
<dbReference type="GO" id="GO:0042392">
    <property type="term" value="F:sphingosine-1-phosphate phosphatase activity"/>
    <property type="evidence" value="ECO:0007669"/>
    <property type="project" value="TreeGrafter"/>
</dbReference>
<evidence type="ECO:0000259" key="2">
    <source>
        <dbReference type="Pfam" id="PF01569"/>
    </source>
</evidence>
<accession>A0A6C0DV55</accession>
<name>A0A6C0DV55_9ZZZZ</name>